<evidence type="ECO:0000256" key="4">
    <source>
        <dbReference type="HAMAP-Rule" id="MF_02126"/>
    </source>
</evidence>
<sequence>MTLQKLLEEGRERLKRAGVPDWSLDARYLLLEAFGLSLASFLAASGRELSDDSGTREKIRRFREMTERRAGRIPLQQILGVQDFMGMEFEVNEHVLIPRQDTETLVELVLQERPDPACQVLDLCTGTGCIAISLARLGGYGKVWALDLSEEALKVARRNQQKLLKDYTGEFRLLKSDLFQEIPKGEKFDILVSNPPYIPKKVIEELEPEVRDYEPRMALDGDEDGMKFYRILARESGRFLKKGGAIYLEIGWDQGLAVEGLLAEAGFQEIRTVQDLAGKDRVVCGGWP</sequence>
<reference evidence="7" key="1">
    <citation type="journal article" date="2021" name="PeerJ">
        <title>Extensive microbial diversity within the chicken gut microbiome revealed by metagenomics and culture.</title>
        <authorList>
            <person name="Gilroy R."/>
            <person name="Ravi A."/>
            <person name="Getino M."/>
            <person name="Pursley I."/>
            <person name="Horton D.L."/>
            <person name="Alikhan N.F."/>
            <person name="Baker D."/>
            <person name="Gharbi K."/>
            <person name="Hall N."/>
            <person name="Watson M."/>
            <person name="Adriaenssens E.M."/>
            <person name="Foster-Nyarko E."/>
            <person name="Jarju S."/>
            <person name="Secka A."/>
            <person name="Antonio M."/>
            <person name="Oren A."/>
            <person name="Chaudhuri R.R."/>
            <person name="La Ragione R."/>
            <person name="Hildebrand F."/>
            <person name="Pallen M.J."/>
        </authorList>
    </citation>
    <scope>NUCLEOTIDE SEQUENCE</scope>
    <source>
        <strain evidence="7">CHK188-4685</strain>
    </source>
</reference>
<keyword evidence="1 4" id="KW-0489">Methyltransferase</keyword>
<dbReference type="Gene3D" id="1.10.8.10">
    <property type="entry name" value="DNA helicase RuvA subunit, C-terminal domain"/>
    <property type="match status" value="1"/>
</dbReference>
<evidence type="ECO:0000259" key="5">
    <source>
        <dbReference type="Pfam" id="PF13847"/>
    </source>
</evidence>
<dbReference type="InterPro" id="IPR004556">
    <property type="entry name" value="HemK-like"/>
</dbReference>
<dbReference type="GO" id="GO:0102559">
    <property type="term" value="F:peptide chain release factor N(5)-glutamine methyltransferase activity"/>
    <property type="evidence" value="ECO:0007669"/>
    <property type="project" value="UniProtKB-EC"/>
</dbReference>
<feature type="binding site" evidence="4">
    <location>
        <begin position="194"/>
        <end position="197"/>
    </location>
    <ligand>
        <name>substrate</name>
    </ligand>
</feature>
<dbReference type="HAMAP" id="MF_02126">
    <property type="entry name" value="RF_methyltr_PrmC"/>
    <property type="match status" value="1"/>
</dbReference>
<comment type="caution">
    <text evidence="7">The sequence shown here is derived from an EMBL/GenBank/DDBJ whole genome shotgun (WGS) entry which is preliminary data.</text>
</comment>
<evidence type="ECO:0000259" key="6">
    <source>
        <dbReference type="Pfam" id="PF17827"/>
    </source>
</evidence>
<feature type="binding site" evidence="4">
    <location>
        <position position="147"/>
    </location>
    <ligand>
        <name>S-adenosyl-L-methionine</name>
        <dbReference type="ChEBI" id="CHEBI:59789"/>
    </ligand>
</feature>
<evidence type="ECO:0000313" key="8">
    <source>
        <dbReference type="Proteomes" id="UP000886804"/>
    </source>
</evidence>
<dbReference type="PANTHER" id="PTHR18895:SF74">
    <property type="entry name" value="MTRF1L RELEASE FACTOR GLUTAMINE METHYLTRANSFERASE"/>
    <property type="match status" value="1"/>
</dbReference>
<dbReference type="GO" id="GO:0003676">
    <property type="term" value="F:nucleic acid binding"/>
    <property type="evidence" value="ECO:0007669"/>
    <property type="project" value="InterPro"/>
</dbReference>
<comment type="similarity">
    <text evidence="4">Belongs to the protein N5-glutamine methyltransferase family. PrmC subfamily.</text>
</comment>
<dbReference type="InterPro" id="IPR019874">
    <property type="entry name" value="RF_methyltr_PrmC"/>
</dbReference>
<name>A0A9D2L6M7_9FIRM</name>
<dbReference type="InterPro" id="IPR025714">
    <property type="entry name" value="Methyltranfer_dom"/>
</dbReference>
<dbReference type="EMBL" id="DWYS01000051">
    <property type="protein sequence ID" value="HJB07007.1"/>
    <property type="molecule type" value="Genomic_DNA"/>
</dbReference>
<dbReference type="SUPFAM" id="SSF53335">
    <property type="entry name" value="S-adenosyl-L-methionine-dependent methyltransferases"/>
    <property type="match status" value="1"/>
</dbReference>
<evidence type="ECO:0000313" key="7">
    <source>
        <dbReference type="EMBL" id="HJB07007.1"/>
    </source>
</evidence>
<dbReference type="AlphaFoldDB" id="A0A9D2L6M7"/>
<dbReference type="GO" id="GO:0032259">
    <property type="term" value="P:methylation"/>
    <property type="evidence" value="ECO:0007669"/>
    <property type="project" value="UniProtKB-KW"/>
</dbReference>
<dbReference type="PROSITE" id="PS00092">
    <property type="entry name" value="N6_MTASE"/>
    <property type="match status" value="1"/>
</dbReference>
<keyword evidence="3 4" id="KW-0949">S-adenosyl-L-methionine</keyword>
<dbReference type="InterPro" id="IPR029063">
    <property type="entry name" value="SAM-dependent_MTases_sf"/>
</dbReference>
<feature type="domain" description="Methyltransferase" evidence="5">
    <location>
        <begin position="115"/>
        <end position="204"/>
    </location>
</feature>
<dbReference type="InterPro" id="IPR050320">
    <property type="entry name" value="N5-glutamine_MTase"/>
</dbReference>
<comment type="caution">
    <text evidence="4">Lacks conserved residue(s) required for the propagation of feature annotation.</text>
</comment>
<dbReference type="NCBIfam" id="TIGR03534">
    <property type="entry name" value="RF_mod_PrmC"/>
    <property type="match status" value="1"/>
</dbReference>
<evidence type="ECO:0000256" key="1">
    <source>
        <dbReference type="ARBA" id="ARBA00022603"/>
    </source>
</evidence>
<gene>
    <name evidence="4 7" type="primary">prmC</name>
    <name evidence="7" type="ORF">H9716_04005</name>
</gene>
<comment type="catalytic activity">
    <reaction evidence="4">
        <text>L-glutaminyl-[peptide chain release factor] + S-adenosyl-L-methionine = N(5)-methyl-L-glutaminyl-[peptide chain release factor] + S-adenosyl-L-homocysteine + H(+)</text>
        <dbReference type="Rhea" id="RHEA:42896"/>
        <dbReference type="Rhea" id="RHEA-COMP:10271"/>
        <dbReference type="Rhea" id="RHEA-COMP:10272"/>
        <dbReference type="ChEBI" id="CHEBI:15378"/>
        <dbReference type="ChEBI" id="CHEBI:30011"/>
        <dbReference type="ChEBI" id="CHEBI:57856"/>
        <dbReference type="ChEBI" id="CHEBI:59789"/>
        <dbReference type="ChEBI" id="CHEBI:61891"/>
        <dbReference type="EC" id="2.1.1.297"/>
    </reaction>
</comment>
<keyword evidence="2 4" id="KW-0808">Transferase</keyword>
<dbReference type="Pfam" id="PF13847">
    <property type="entry name" value="Methyltransf_31"/>
    <property type="match status" value="1"/>
</dbReference>
<dbReference type="InterPro" id="IPR040758">
    <property type="entry name" value="PrmC_N"/>
</dbReference>
<proteinExistence type="inferred from homology"/>
<dbReference type="Pfam" id="PF17827">
    <property type="entry name" value="PrmC_N"/>
    <property type="match status" value="1"/>
</dbReference>
<dbReference type="EC" id="2.1.1.297" evidence="4"/>
<feature type="domain" description="Release factor glutamine methyltransferase N-terminal" evidence="6">
    <location>
        <begin position="6"/>
        <end position="80"/>
    </location>
</feature>
<dbReference type="PANTHER" id="PTHR18895">
    <property type="entry name" value="HEMK METHYLTRANSFERASE"/>
    <property type="match status" value="1"/>
</dbReference>
<reference evidence="7" key="2">
    <citation type="submission" date="2021-04" db="EMBL/GenBank/DDBJ databases">
        <authorList>
            <person name="Gilroy R."/>
        </authorList>
    </citation>
    <scope>NUCLEOTIDE SEQUENCE</scope>
    <source>
        <strain evidence="7">CHK188-4685</strain>
    </source>
</reference>
<evidence type="ECO:0000256" key="3">
    <source>
        <dbReference type="ARBA" id="ARBA00022691"/>
    </source>
</evidence>
<accession>A0A9D2L6M7</accession>
<evidence type="ECO:0000256" key="2">
    <source>
        <dbReference type="ARBA" id="ARBA00022679"/>
    </source>
</evidence>
<dbReference type="CDD" id="cd02440">
    <property type="entry name" value="AdoMet_MTases"/>
    <property type="match status" value="1"/>
</dbReference>
<protein>
    <recommendedName>
        <fullName evidence="4">Release factor glutamine methyltransferase</fullName>
        <shortName evidence="4">RF MTase</shortName>
        <ecNumber evidence="4">2.1.1.297</ecNumber>
    </recommendedName>
    <alternativeName>
        <fullName evidence="4">N5-glutamine methyltransferase PrmC</fullName>
    </alternativeName>
    <alternativeName>
        <fullName evidence="4">Protein-(glutamine-N5) MTase PrmC</fullName>
    </alternativeName>
    <alternativeName>
        <fullName evidence="4">Protein-glutamine N-methyltransferase PrmC</fullName>
    </alternativeName>
</protein>
<dbReference type="Proteomes" id="UP000886804">
    <property type="component" value="Unassembled WGS sequence"/>
</dbReference>
<feature type="binding site" evidence="4">
    <location>
        <position position="194"/>
    </location>
    <ligand>
        <name>S-adenosyl-L-methionine</name>
        <dbReference type="ChEBI" id="CHEBI:59789"/>
    </ligand>
</feature>
<comment type="function">
    <text evidence="4">Methylates the class 1 translation termination release factors RF1/PrfA and RF2/PrfB on the glutamine residue of the universally conserved GGQ motif.</text>
</comment>
<dbReference type="InterPro" id="IPR002052">
    <property type="entry name" value="DNA_methylase_N6_adenine_CS"/>
</dbReference>
<dbReference type="NCBIfam" id="TIGR00536">
    <property type="entry name" value="hemK_fam"/>
    <property type="match status" value="1"/>
</dbReference>
<dbReference type="Gene3D" id="3.40.50.150">
    <property type="entry name" value="Vaccinia Virus protein VP39"/>
    <property type="match status" value="1"/>
</dbReference>
<organism evidence="7 8">
    <name type="scientific">Candidatus Enterocloster faecavium</name>
    <dbReference type="NCBI Taxonomy" id="2838560"/>
    <lineage>
        <taxon>Bacteria</taxon>
        <taxon>Bacillati</taxon>
        <taxon>Bacillota</taxon>
        <taxon>Clostridia</taxon>
        <taxon>Lachnospirales</taxon>
        <taxon>Lachnospiraceae</taxon>
        <taxon>Enterocloster</taxon>
    </lineage>
</organism>